<feature type="region of interest" description="Disordered" evidence="1">
    <location>
        <begin position="366"/>
        <end position="386"/>
    </location>
</feature>
<evidence type="ECO:0000313" key="3">
    <source>
        <dbReference type="Proteomes" id="UP000316079"/>
    </source>
</evidence>
<comment type="caution">
    <text evidence="2">The sequence shown here is derived from an EMBL/GenBank/DDBJ whole genome shotgun (WGS) entry which is preliminary data.</text>
</comment>
<proteinExistence type="predicted"/>
<sequence length="386" mass="42670">MKLWSCCGVRDSSCCSITRSSCSRVDGVTPCSVELHWSSRCSRTFHQRLLSTVQEQLINAPLMETLHLKELEQDLSTLLHAVSSTTLQPSISVAAAGAVGSIAELLIDGPLYQHRLQTQAQTRPVYENKAPFITILRRVRGHSLRQMCSGMNDEVSRGRNRSLQASGTMNLKSFEGLAGKKKSEDLHELSMIERPAAEGTETLSFTTKHFRRPSAKPSRSSRGSRSRLLPPHPHSCSERNFRSIQYCRKAIPRLFPLLAGRLVRGVGKQPRFNSCAPVHFISNLAAPICLPLVVESVSVSCETHMHHARGERWDSSERLTLCVTGNKPRVIYQRGRTHSHSRGPSGSKQGQRYLFIGVKASGFRASGQSSPAEAWDSTLDKVDGSS</sequence>
<dbReference type="Proteomes" id="UP000316079">
    <property type="component" value="Unassembled WGS sequence"/>
</dbReference>
<reference evidence="2 3" key="1">
    <citation type="journal article" date="2019" name="Sci. Data">
        <title>Hybrid genome assembly and annotation of Danionella translucida.</title>
        <authorList>
            <person name="Kadobianskyi M."/>
            <person name="Schulze L."/>
            <person name="Schuelke M."/>
            <person name="Judkewitz B."/>
        </authorList>
    </citation>
    <scope>NUCLEOTIDE SEQUENCE [LARGE SCALE GENOMIC DNA]</scope>
    <source>
        <strain evidence="2 3">Bolton</strain>
    </source>
</reference>
<evidence type="ECO:0000313" key="2">
    <source>
        <dbReference type="EMBL" id="TRY55711.1"/>
    </source>
</evidence>
<organism evidence="2 3">
    <name type="scientific">Danionella cerebrum</name>
    <dbReference type="NCBI Taxonomy" id="2873325"/>
    <lineage>
        <taxon>Eukaryota</taxon>
        <taxon>Metazoa</taxon>
        <taxon>Chordata</taxon>
        <taxon>Craniata</taxon>
        <taxon>Vertebrata</taxon>
        <taxon>Euteleostomi</taxon>
        <taxon>Actinopterygii</taxon>
        <taxon>Neopterygii</taxon>
        <taxon>Teleostei</taxon>
        <taxon>Ostariophysi</taxon>
        <taxon>Cypriniformes</taxon>
        <taxon>Danionidae</taxon>
        <taxon>Danioninae</taxon>
        <taxon>Danionella</taxon>
    </lineage>
</organism>
<keyword evidence="3" id="KW-1185">Reference proteome</keyword>
<name>A0A553MRA0_9TELE</name>
<feature type="region of interest" description="Disordered" evidence="1">
    <location>
        <begin position="202"/>
        <end position="236"/>
    </location>
</feature>
<accession>A0A553MRA0</accession>
<dbReference type="AlphaFoldDB" id="A0A553MRA0"/>
<evidence type="ECO:0000256" key="1">
    <source>
        <dbReference type="SAM" id="MobiDB-lite"/>
    </source>
</evidence>
<feature type="compositionally biased region" description="Low complexity" evidence="1">
    <location>
        <begin position="215"/>
        <end position="229"/>
    </location>
</feature>
<dbReference type="EMBL" id="SRMA01027312">
    <property type="protein sequence ID" value="TRY55711.1"/>
    <property type="molecule type" value="Genomic_DNA"/>
</dbReference>
<gene>
    <name evidence="2" type="ORF">DNTS_010281</name>
</gene>
<protein>
    <submittedName>
        <fullName evidence="2">Uncharacterized protein</fullName>
    </submittedName>
</protein>